<feature type="domain" description="DUF7847" evidence="2">
    <location>
        <begin position="16"/>
        <end position="185"/>
    </location>
</feature>
<name>A0A6P1YA58_9FIRM</name>
<proteinExistence type="predicted"/>
<sequence length="269" mass="31089">MHDNFFGYSKKSFKQIISNPILFVPTIIQIIIGIFLSFHIVTTRRITTINSTNYIMIKTFIIILLLFFIDLFLETGKMYIIKQSLTKNDISIKDIFIGAKKFFVRIFLGSLVIFGLTFALLFLILIVPSAILIAVNLNIIAIIIISIATIVFFIFISMWEFIIIYEDCSISDALNKSVRFAKKNFGIILLIEFLKSIFTGNNRNLNSTIYNKYNKSLFKDIKITNLPLLLNNLNVNINILILCILIAFIFELFFDVLIFELYIDRKDSI</sequence>
<feature type="transmembrane region" description="Helical" evidence="1">
    <location>
        <begin position="237"/>
        <end position="263"/>
    </location>
</feature>
<dbReference type="KEGG" id="cazo:G3A45_00300"/>
<dbReference type="InterPro" id="IPR057169">
    <property type="entry name" value="DUF7847"/>
</dbReference>
<gene>
    <name evidence="3" type="ORF">G3A45_00300</name>
</gene>
<feature type="transmembrane region" description="Helical" evidence="1">
    <location>
        <begin position="139"/>
        <end position="159"/>
    </location>
</feature>
<organism evidence="3 4">
    <name type="scientific">Caloranaerobacter azorensis</name>
    <dbReference type="NCBI Taxonomy" id="116090"/>
    <lineage>
        <taxon>Bacteria</taxon>
        <taxon>Bacillati</taxon>
        <taxon>Bacillota</taxon>
        <taxon>Tissierellia</taxon>
        <taxon>Tissierellales</taxon>
        <taxon>Thermohalobacteraceae</taxon>
        <taxon>Caloranaerobacter</taxon>
    </lineage>
</organism>
<feature type="transmembrane region" description="Helical" evidence="1">
    <location>
        <begin position="21"/>
        <end position="42"/>
    </location>
</feature>
<dbReference type="EMBL" id="CP048617">
    <property type="protein sequence ID" value="QIB25897.1"/>
    <property type="molecule type" value="Genomic_DNA"/>
</dbReference>
<dbReference type="AlphaFoldDB" id="A0A6P1YA58"/>
<reference evidence="3 4" key="1">
    <citation type="submission" date="2020-02" db="EMBL/GenBank/DDBJ databases">
        <title>Thermophilic hydrogen producing bacteria, Caloranaerobacter azorensis.</title>
        <authorList>
            <person name="Baek K."/>
        </authorList>
    </citation>
    <scope>NUCLEOTIDE SEQUENCE [LARGE SCALE GENOMIC DNA]</scope>
    <source>
        <strain evidence="3 4">T3-1</strain>
    </source>
</reference>
<dbReference type="RefSeq" id="WP_163234115.1">
    <property type="nucleotide sequence ID" value="NZ_CP048617.1"/>
</dbReference>
<evidence type="ECO:0000313" key="3">
    <source>
        <dbReference type="EMBL" id="QIB25897.1"/>
    </source>
</evidence>
<keyword evidence="1" id="KW-0472">Membrane</keyword>
<accession>A0A6P1YA58</accession>
<dbReference type="Pfam" id="PF25231">
    <property type="entry name" value="DUF7847"/>
    <property type="match status" value="1"/>
</dbReference>
<keyword evidence="1" id="KW-0812">Transmembrane</keyword>
<evidence type="ECO:0000256" key="1">
    <source>
        <dbReference type="SAM" id="Phobius"/>
    </source>
</evidence>
<feature type="transmembrane region" description="Helical" evidence="1">
    <location>
        <begin position="102"/>
        <end position="127"/>
    </location>
</feature>
<evidence type="ECO:0000313" key="4">
    <source>
        <dbReference type="Proteomes" id="UP000464452"/>
    </source>
</evidence>
<protein>
    <recommendedName>
        <fullName evidence="2">DUF7847 domain-containing protein</fullName>
    </recommendedName>
</protein>
<dbReference type="Proteomes" id="UP000464452">
    <property type="component" value="Chromosome"/>
</dbReference>
<feature type="transmembrane region" description="Helical" evidence="1">
    <location>
        <begin position="54"/>
        <end position="73"/>
    </location>
</feature>
<evidence type="ECO:0000259" key="2">
    <source>
        <dbReference type="Pfam" id="PF25231"/>
    </source>
</evidence>
<keyword evidence="1" id="KW-1133">Transmembrane helix</keyword>